<keyword evidence="2" id="KW-1185">Reference proteome</keyword>
<comment type="caution">
    <text evidence="1">The sequence shown here is derived from an EMBL/GenBank/DDBJ whole genome shotgun (WGS) entry which is preliminary data.</text>
</comment>
<reference evidence="1" key="1">
    <citation type="submission" date="2020-02" db="EMBL/GenBank/DDBJ databases">
        <authorList>
            <person name="Palmer J.M."/>
        </authorList>
    </citation>
    <scope>NUCLEOTIDE SEQUENCE</scope>
    <source>
        <strain evidence="1">EPUS1.4</strain>
        <tissue evidence="1">Thallus</tissue>
    </source>
</reference>
<dbReference type="EMBL" id="JAACFV010000008">
    <property type="protein sequence ID" value="KAF7513042.1"/>
    <property type="molecule type" value="Genomic_DNA"/>
</dbReference>
<dbReference type="Proteomes" id="UP000606974">
    <property type="component" value="Unassembled WGS sequence"/>
</dbReference>
<evidence type="ECO:0000313" key="2">
    <source>
        <dbReference type="Proteomes" id="UP000606974"/>
    </source>
</evidence>
<dbReference type="AlphaFoldDB" id="A0A8H7E8D8"/>
<gene>
    <name evidence="1" type="ORF">GJ744_011308</name>
</gene>
<protein>
    <submittedName>
        <fullName evidence="1">Uncharacterized protein</fullName>
    </submittedName>
</protein>
<sequence>MAEALIHLWYSASIPTIVLSRFRAHVLPMAEEVSGRVEEDALLILGKTWEFASGATLRMVLKENEWIALKELLDVSWDLSQEDARQIHADVCVAPKREEYRHRWYFKDETPFMRIAKQ</sequence>
<dbReference type="OrthoDB" id="5282002at2759"/>
<organism evidence="1 2">
    <name type="scientific">Endocarpon pusillum</name>
    <dbReference type="NCBI Taxonomy" id="364733"/>
    <lineage>
        <taxon>Eukaryota</taxon>
        <taxon>Fungi</taxon>
        <taxon>Dikarya</taxon>
        <taxon>Ascomycota</taxon>
        <taxon>Pezizomycotina</taxon>
        <taxon>Eurotiomycetes</taxon>
        <taxon>Chaetothyriomycetidae</taxon>
        <taxon>Verrucariales</taxon>
        <taxon>Verrucariaceae</taxon>
        <taxon>Endocarpon</taxon>
    </lineage>
</organism>
<proteinExistence type="predicted"/>
<evidence type="ECO:0000313" key="1">
    <source>
        <dbReference type="EMBL" id="KAF7513042.1"/>
    </source>
</evidence>
<accession>A0A8H7E8D8</accession>
<name>A0A8H7E8D8_9EURO</name>